<dbReference type="InterPro" id="IPR016024">
    <property type="entry name" value="ARM-type_fold"/>
</dbReference>
<reference evidence="1" key="1">
    <citation type="submission" date="2006-10" db="EMBL/GenBank/DDBJ databases">
        <authorList>
            <person name="Amadeo P."/>
            <person name="Zhao Q."/>
            <person name="Wortman J."/>
            <person name="Fraser-Liggett C."/>
            <person name="Carlton J."/>
        </authorList>
    </citation>
    <scope>NUCLEOTIDE SEQUENCE</scope>
    <source>
        <strain evidence="1">G3</strain>
    </source>
</reference>
<evidence type="ECO:0000313" key="1">
    <source>
        <dbReference type="EMBL" id="EAY23270.1"/>
    </source>
</evidence>
<dbReference type="VEuPathDB" id="TrichDB:TVAG_185770"/>
<dbReference type="AlphaFoldDB" id="A2D8M1"/>
<accession>A2D8M1</accession>
<dbReference type="VEuPathDB" id="TrichDB:TVAGG3_0392450"/>
<organism evidence="1 2">
    <name type="scientific">Trichomonas vaginalis (strain ATCC PRA-98 / G3)</name>
    <dbReference type="NCBI Taxonomy" id="412133"/>
    <lineage>
        <taxon>Eukaryota</taxon>
        <taxon>Metamonada</taxon>
        <taxon>Parabasalia</taxon>
        <taxon>Trichomonadida</taxon>
        <taxon>Trichomonadidae</taxon>
        <taxon>Trichomonas</taxon>
    </lineage>
</organism>
<reference evidence="1" key="2">
    <citation type="journal article" date="2007" name="Science">
        <title>Draft genome sequence of the sexually transmitted pathogen Trichomonas vaginalis.</title>
        <authorList>
            <person name="Carlton J.M."/>
            <person name="Hirt R.P."/>
            <person name="Silva J.C."/>
            <person name="Delcher A.L."/>
            <person name="Schatz M."/>
            <person name="Zhao Q."/>
            <person name="Wortman J.R."/>
            <person name="Bidwell S.L."/>
            <person name="Alsmark U.C.M."/>
            <person name="Besteiro S."/>
            <person name="Sicheritz-Ponten T."/>
            <person name="Noel C.J."/>
            <person name="Dacks J.B."/>
            <person name="Foster P.G."/>
            <person name="Simillion C."/>
            <person name="Van de Peer Y."/>
            <person name="Miranda-Saavedra D."/>
            <person name="Barton G.J."/>
            <person name="Westrop G.D."/>
            <person name="Mueller S."/>
            <person name="Dessi D."/>
            <person name="Fiori P.L."/>
            <person name="Ren Q."/>
            <person name="Paulsen I."/>
            <person name="Zhang H."/>
            <person name="Bastida-Corcuera F.D."/>
            <person name="Simoes-Barbosa A."/>
            <person name="Brown M.T."/>
            <person name="Hayes R.D."/>
            <person name="Mukherjee M."/>
            <person name="Okumura C.Y."/>
            <person name="Schneider R."/>
            <person name="Smith A.J."/>
            <person name="Vanacova S."/>
            <person name="Villalvazo M."/>
            <person name="Haas B.J."/>
            <person name="Pertea M."/>
            <person name="Feldblyum T.V."/>
            <person name="Utterback T.R."/>
            <person name="Shu C.L."/>
            <person name="Osoegawa K."/>
            <person name="de Jong P.J."/>
            <person name="Hrdy I."/>
            <person name="Horvathova L."/>
            <person name="Zubacova Z."/>
            <person name="Dolezal P."/>
            <person name="Malik S.B."/>
            <person name="Logsdon J.M. Jr."/>
            <person name="Henze K."/>
            <person name="Gupta A."/>
            <person name="Wang C.C."/>
            <person name="Dunne R.L."/>
            <person name="Upcroft J.A."/>
            <person name="Upcroft P."/>
            <person name="White O."/>
            <person name="Salzberg S.L."/>
            <person name="Tang P."/>
            <person name="Chiu C.-H."/>
            <person name="Lee Y.-S."/>
            <person name="Embley T.M."/>
            <person name="Coombs G.H."/>
            <person name="Mottram J.C."/>
            <person name="Tachezy J."/>
            <person name="Fraser-Liggett C.M."/>
            <person name="Johnson P.J."/>
        </authorList>
    </citation>
    <scope>NUCLEOTIDE SEQUENCE [LARGE SCALE GENOMIC DNA]</scope>
    <source>
        <strain evidence="1">G3</strain>
    </source>
</reference>
<dbReference type="InParanoid" id="A2D8M1"/>
<name>A2D8M1_TRIV3</name>
<dbReference type="SUPFAM" id="SSF48371">
    <property type="entry name" value="ARM repeat"/>
    <property type="match status" value="1"/>
</dbReference>
<protein>
    <submittedName>
        <fullName evidence="1">Uncharacterized protein</fullName>
    </submittedName>
</protein>
<dbReference type="KEGG" id="tva:5468832"/>
<sequence length="517" mass="61631">MQFKLEPSDDIKGEQLDDDKELETSFLKEIDIMRSDIDFDTFNNQIIKIQSYISVNPELVKLLTNMDDFELFFENRIIDLIQNGLNSIETIKLFNNIVVQINREIFVQEDFFDLLLSQLFANETEISLKHSILMLISNLVVDNRDIAIGLYNQNLHNEIINFVTSTEGTPYYDQCLIYLSTIFESFYYYDIEDNTIYLNFFQYIIEKHQIHLQGILSFIWSFIKESRFEETDDYSFFKTRNFLIQLNDCLNNIDNLEIILNILIFFIEEDDAQSFFEEMKNINENNPTIAFSMIDSILNVLFNREMKSIDTKWPNSLFIRLITKCINFEDMSGFCLLFTEDMCQYIDYCSQALDFHIKYEIVDLYQTILNIHENNPTIFLHIFKYSHFQQMIELIDGDNSELCQKIINFFFHFTCIAERNNYMFNADPEVVPFLLKNVDEHEYINYVEILELFNTTDFASLMESALELIDDEKYTEFCDIFYQKIENFNNREQTSIPLPDYIFSKPVDLDYFDSVFD</sequence>
<dbReference type="EMBL" id="DS113179">
    <property type="protein sequence ID" value="EAY23270.1"/>
    <property type="molecule type" value="Genomic_DNA"/>
</dbReference>
<gene>
    <name evidence="1" type="ORF">TVAG_185770</name>
</gene>
<keyword evidence="2" id="KW-1185">Reference proteome</keyword>
<proteinExistence type="predicted"/>
<dbReference type="Proteomes" id="UP000001542">
    <property type="component" value="Unassembled WGS sequence"/>
</dbReference>
<evidence type="ECO:0000313" key="2">
    <source>
        <dbReference type="Proteomes" id="UP000001542"/>
    </source>
</evidence>